<dbReference type="AlphaFoldDB" id="A0AAV5EUQ1"/>
<evidence type="ECO:0000256" key="1">
    <source>
        <dbReference type="SAM" id="MobiDB-lite"/>
    </source>
</evidence>
<dbReference type="Proteomes" id="UP001054889">
    <property type="component" value="Unassembled WGS sequence"/>
</dbReference>
<dbReference type="Pfam" id="PF23622">
    <property type="entry name" value="LRR_At1g61320_AtMIF1"/>
    <property type="match status" value="2"/>
</dbReference>
<evidence type="ECO:0000313" key="3">
    <source>
        <dbReference type="EMBL" id="GJN26224.1"/>
    </source>
</evidence>
<feature type="domain" description="At1g61320/AtMIF1 LRR" evidence="2">
    <location>
        <begin position="134"/>
        <end position="184"/>
    </location>
</feature>
<accession>A0AAV5EUQ1</accession>
<evidence type="ECO:0000259" key="2">
    <source>
        <dbReference type="Pfam" id="PF23622"/>
    </source>
</evidence>
<evidence type="ECO:0000313" key="4">
    <source>
        <dbReference type="Proteomes" id="UP001054889"/>
    </source>
</evidence>
<comment type="caution">
    <text evidence="3">The sequence shown here is derived from an EMBL/GenBank/DDBJ whole genome shotgun (WGS) entry which is preliminary data.</text>
</comment>
<dbReference type="InterPro" id="IPR053772">
    <property type="entry name" value="At1g61320/At1g61330-like"/>
</dbReference>
<organism evidence="3 4">
    <name type="scientific">Eleusine coracana subsp. coracana</name>
    <dbReference type="NCBI Taxonomy" id="191504"/>
    <lineage>
        <taxon>Eukaryota</taxon>
        <taxon>Viridiplantae</taxon>
        <taxon>Streptophyta</taxon>
        <taxon>Embryophyta</taxon>
        <taxon>Tracheophyta</taxon>
        <taxon>Spermatophyta</taxon>
        <taxon>Magnoliopsida</taxon>
        <taxon>Liliopsida</taxon>
        <taxon>Poales</taxon>
        <taxon>Poaceae</taxon>
        <taxon>PACMAD clade</taxon>
        <taxon>Chloridoideae</taxon>
        <taxon>Cynodonteae</taxon>
        <taxon>Eleusininae</taxon>
        <taxon>Eleusine</taxon>
    </lineage>
</organism>
<dbReference type="PANTHER" id="PTHR34145:SF78">
    <property type="entry name" value="FBD DOMAIN-CONTAINING PROTEIN"/>
    <property type="match status" value="1"/>
</dbReference>
<feature type="domain" description="At1g61320/AtMIF1 LRR" evidence="2">
    <location>
        <begin position="185"/>
        <end position="281"/>
    </location>
</feature>
<dbReference type="InterPro" id="IPR055357">
    <property type="entry name" value="LRR_At1g61320_AtMIF1"/>
</dbReference>
<feature type="region of interest" description="Disordered" evidence="1">
    <location>
        <begin position="1"/>
        <end position="68"/>
    </location>
</feature>
<feature type="compositionally biased region" description="Basic residues" evidence="1">
    <location>
        <begin position="1"/>
        <end position="11"/>
    </location>
</feature>
<name>A0AAV5EUQ1_ELECO</name>
<proteinExistence type="predicted"/>
<reference evidence="3" key="1">
    <citation type="journal article" date="2018" name="DNA Res.">
        <title>Multiple hybrid de novo genome assembly of finger millet, an orphan allotetraploid crop.</title>
        <authorList>
            <person name="Hatakeyama M."/>
            <person name="Aluri S."/>
            <person name="Balachadran M.T."/>
            <person name="Sivarajan S.R."/>
            <person name="Patrignani A."/>
            <person name="Gruter S."/>
            <person name="Poveda L."/>
            <person name="Shimizu-Inatsugi R."/>
            <person name="Baeten J."/>
            <person name="Francoijs K.J."/>
            <person name="Nataraja K.N."/>
            <person name="Reddy Y.A.N."/>
            <person name="Phadnis S."/>
            <person name="Ravikumar R.L."/>
            <person name="Schlapbach R."/>
            <person name="Sreeman S.M."/>
            <person name="Shimizu K.K."/>
        </authorList>
    </citation>
    <scope>NUCLEOTIDE SEQUENCE</scope>
</reference>
<feature type="compositionally biased region" description="Basic residues" evidence="1">
    <location>
        <begin position="324"/>
        <end position="333"/>
    </location>
</feature>
<reference evidence="3" key="2">
    <citation type="submission" date="2021-12" db="EMBL/GenBank/DDBJ databases">
        <title>Resequencing data analysis of finger millet.</title>
        <authorList>
            <person name="Hatakeyama M."/>
            <person name="Aluri S."/>
            <person name="Balachadran M.T."/>
            <person name="Sivarajan S.R."/>
            <person name="Poveda L."/>
            <person name="Shimizu-Inatsugi R."/>
            <person name="Schlapbach R."/>
            <person name="Sreeman S.M."/>
            <person name="Shimizu K.K."/>
        </authorList>
    </citation>
    <scope>NUCLEOTIDE SEQUENCE</scope>
</reference>
<dbReference type="PANTHER" id="PTHR34145">
    <property type="entry name" value="OS02G0105600 PROTEIN"/>
    <property type="match status" value="1"/>
</dbReference>
<feature type="region of interest" description="Disordered" evidence="1">
    <location>
        <begin position="282"/>
        <end position="336"/>
    </location>
</feature>
<sequence length="390" mass="42881">MAKVVVRHSRPVPRGPLLSRPSSRRYSSSPSSSLAARPAASGRAWRRQAGERGGDGEQAGGPAWGRRAGVEAAGGGRAGWRGGGDRQAGVQLISALYIEYYSLSAADGLATSMPQKKVSLLREDDQFGERYFPELELCYCNELISLKIPFCLEQLSFLKVSDCDMLQVIDCTAPNISTFVFFGEPLRQVPGHKHDRLKKVQINGFCSAKSMVELACHILETATALESLTLDTIFDAVTRCSAQKNGECMRLHKKKILEAHKALLAIKRYILGRVPSTDKLKGLVSGPASASNRSGKDDVKLSNLTSATGRSRKDNTVDVTPCRPFRRSNRAGRRNSSEPAFPIELAEKLHDVGFAMEYFRLTSVSQLGDSIGKVATKLFRHKQWRRTKNN</sequence>
<keyword evidence="4" id="KW-1185">Reference proteome</keyword>
<gene>
    <name evidence="3" type="primary">gb14138</name>
    <name evidence="3" type="ORF">PR202_gb14138</name>
</gene>
<protein>
    <recommendedName>
        <fullName evidence="2">At1g61320/AtMIF1 LRR domain-containing protein</fullName>
    </recommendedName>
</protein>
<dbReference type="EMBL" id="BQKI01000079">
    <property type="protein sequence ID" value="GJN26224.1"/>
    <property type="molecule type" value="Genomic_DNA"/>
</dbReference>
<feature type="compositionally biased region" description="Low complexity" evidence="1">
    <location>
        <begin position="15"/>
        <end position="43"/>
    </location>
</feature>